<dbReference type="SUPFAM" id="SSF103481">
    <property type="entry name" value="Multidrug resistance efflux transporter EmrE"/>
    <property type="match status" value="1"/>
</dbReference>
<dbReference type="AlphaFoldDB" id="A0A377R0M7"/>
<sequence>MKPTLLFLLLAALGNCCYHIGQKSLHAGGNPMLLLAACYAFALTLSLAAAPFFGTVRFSDGLVPALSDPRVWLVSLGTVMIELGFLMAYRSGGSAQWSGVAVNGAAALLLTPAGLLLFKEAFSWQKLAGIALTLAGIWLLAKD</sequence>
<dbReference type="RefSeq" id="WP_115307817.1">
    <property type="nucleotide sequence ID" value="NZ_UGJJ01000001.1"/>
</dbReference>
<dbReference type="OrthoDB" id="5458895at2"/>
<feature type="transmembrane region" description="Helical" evidence="1">
    <location>
        <begin position="32"/>
        <end position="59"/>
    </location>
</feature>
<feature type="transmembrane region" description="Helical" evidence="1">
    <location>
        <begin position="71"/>
        <end position="89"/>
    </location>
</feature>
<keyword evidence="3" id="KW-1185">Reference proteome</keyword>
<dbReference type="Proteomes" id="UP000254293">
    <property type="component" value="Unassembled WGS sequence"/>
</dbReference>
<gene>
    <name evidence="2" type="ORF">NCTC13336_00774</name>
</gene>
<dbReference type="InterPro" id="IPR037185">
    <property type="entry name" value="EmrE-like"/>
</dbReference>
<evidence type="ECO:0000313" key="3">
    <source>
        <dbReference type="Proteomes" id="UP000254293"/>
    </source>
</evidence>
<organism evidence="2 3">
    <name type="scientific">Kingella potus</name>
    <dbReference type="NCBI Taxonomy" id="265175"/>
    <lineage>
        <taxon>Bacteria</taxon>
        <taxon>Pseudomonadati</taxon>
        <taxon>Pseudomonadota</taxon>
        <taxon>Betaproteobacteria</taxon>
        <taxon>Neisseriales</taxon>
        <taxon>Neisseriaceae</taxon>
        <taxon>Kingella</taxon>
    </lineage>
</organism>
<evidence type="ECO:0008006" key="4">
    <source>
        <dbReference type="Google" id="ProtNLM"/>
    </source>
</evidence>
<protein>
    <recommendedName>
        <fullName evidence="4">EamA-like transporter family</fullName>
    </recommendedName>
</protein>
<name>A0A377R0M7_9NEIS</name>
<keyword evidence="1" id="KW-0812">Transmembrane</keyword>
<evidence type="ECO:0000313" key="2">
    <source>
        <dbReference type="EMBL" id="STR00565.1"/>
    </source>
</evidence>
<dbReference type="EMBL" id="UGJJ01000001">
    <property type="protein sequence ID" value="STR00565.1"/>
    <property type="molecule type" value="Genomic_DNA"/>
</dbReference>
<reference evidence="2 3" key="1">
    <citation type="submission" date="2018-06" db="EMBL/GenBank/DDBJ databases">
        <authorList>
            <consortium name="Pathogen Informatics"/>
            <person name="Doyle S."/>
        </authorList>
    </citation>
    <scope>NUCLEOTIDE SEQUENCE [LARGE SCALE GENOMIC DNA]</scope>
    <source>
        <strain evidence="2 3">NCTC13336</strain>
    </source>
</reference>
<keyword evidence="1" id="KW-1133">Transmembrane helix</keyword>
<feature type="transmembrane region" description="Helical" evidence="1">
    <location>
        <begin position="124"/>
        <end position="141"/>
    </location>
</feature>
<accession>A0A377R0M7</accession>
<keyword evidence="1" id="KW-0472">Membrane</keyword>
<proteinExistence type="predicted"/>
<feature type="transmembrane region" description="Helical" evidence="1">
    <location>
        <begin position="95"/>
        <end position="117"/>
    </location>
</feature>
<evidence type="ECO:0000256" key="1">
    <source>
        <dbReference type="SAM" id="Phobius"/>
    </source>
</evidence>